<feature type="domain" description="N-acetylmuramidase" evidence="1">
    <location>
        <begin position="20"/>
        <end position="185"/>
    </location>
</feature>
<proteinExistence type="predicted"/>
<dbReference type="STRING" id="1798183.GA0061080_105110"/>
<evidence type="ECO:0000259" key="1">
    <source>
        <dbReference type="Pfam" id="PF11860"/>
    </source>
</evidence>
<name>A0A1C4CW24_9GAMM</name>
<protein>
    <recommendedName>
        <fullName evidence="1">N-acetylmuramidase domain-containing protein</fullName>
    </recommendedName>
</protein>
<gene>
    <name evidence="2" type="ORF">GA0061080_105110</name>
</gene>
<dbReference type="OrthoDB" id="1523598at2"/>
<evidence type="ECO:0000313" key="3">
    <source>
        <dbReference type="Proteomes" id="UP000199698"/>
    </source>
</evidence>
<organism evidence="2 3">
    <name type="scientific">Gilliamella intestini</name>
    <dbReference type="NCBI Taxonomy" id="1798183"/>
    <lineage>
        <taxon>Bacteria</taxon>
        <taxon>Pseudomonadati</taxon>
        <taxon>Pseudomonadota</taxon>
        <taxon>Gammaproteobacteria</taxon>
        <taxon>Orbales</taxon>
        <taxon>Orbaceae</taxon>
        <taxon>Gilliamella</taxon>
    </lineage>
</organism>
<dbReference type="Proteomes" id="UP000199698">
    <property type="component" value="Unassembled WGS sequence"/>
</dbReference>
<dbReference type="AlphaFoldDB" id="A0A1C4CW24"/>
<evidence type="ECO:0000313" key="2">
    <source>
        <dbReference type="EMBL" id="SCC23286.1"/>
    </source>
</evidence>
<reference evidence="3" key="1">
    <citation type="submission" date="2016-08" db="EMBL/GenBank/DDBJ databases">
        <authorList>
            <person name="Varghese N."/>
            <person name="Submissions Spin"/>
        </authorList>
    </citation>
    <scope>NUCLEOTIDE SEQUENCE [LARGE SCALE GENOMIC DNA]</scope>
    <source>
        <strain evidence="3">R-53144</strain>
    </source>
</reference>
<dbReference type="Pfam" id="PF11860">
    <property type="entry name" value="Muramidase"/>
    <property type="match status" value="1"/>
</dbReference>
<accession>A0A1C4CW24</accession>
<dbReference type="InterPro" id="IPR024408">
    <property type="entry name" value="Muramidase"/>
</dbReference>
<keyword evidence="3" id="KW-1185">Reference proteome</keyword>
<dbReference type="EMBL" id="FMBA01000051">
    <property type="protein sequence ID" value="SCC23286.1"/>
    <property type="molecule type" value="Genomic_DNA"/>
</dbReference>
<dbReference type="RefSeq" id="WP_091125113.1">
    <property type="nucleotide sequence ID" value="NZ_FMBA01000051.1"/>
</dbReference>
<sequence>MDLLTDADYEEVANELGCESKALKAVGIKETKDQSFYIHLGDHVPKILFERHYFHKLTNGKYDDNPDISNKSSFTKYGSYAKQYERLIKAYALSPREALMSASWGKFQVMGANMHSDKLSIEDILYKISHSEKNHLITLKGYLLKNKNALDALKSKKWDSFALYYNGSGYKKNNYDVLIKEIYEKL</sequence>